<dbReference type="KEGG" id="arf:AR1Y2_2010"/>
<reference evidence="7 8" key="1">
    <citation type="submission" date="2019-05" db="EMBL/GenBank/DDBJ databases">
        <title>Complete genome sequencing of Anaerostipes rhamnosivorans.</title>
        <authorList>
            <person name="Bui T.P.N."/>
            <person name="de Vos W.M."/>
        </authorList>
    </citation>
    <scope>NUCLEOTIDE SEQUENCE [LARGE SCALE GENOMIC DNA]</scope>
    <source>
        <strain evidence="7 8">1y2</strain>
    </source>
</reference>
<evidence type="ECO:0000256" key="2">
    <source>
        <dbReference type="ARBA" id="ARBA00023015"/>
    </source>
</evidence>
<proteinExistence type="predicted"/>
<sequence length="271" mass="31367">MNRDTIKMTTAQFAKMHQVNKRTLHYYDAIGLFSPISKGGNNYRYYDYSQGIELEYIRMLKELNMSLKEIKEYLNHPNEASFLCIADSKLKEIDLEIKRLKGAKKALEQKKQQLELCSQIRHKEIRIIHCPEENYYVIPLPYGSEDIEQWYALVKDTWHTEQYSTGIGSYISADKIRAGNFQDYDGLFTAAPKRAKNNTSKKPKGTYLCGYFKGDWSGLPDFYDEILEFAQDRNLSLTGYAYETGLNDFAVSGLDDYVTQIMVRVEAQGDL</sequence>
<keyword evidence="8" id="KW-1185">Reference proteome</keyword>
<dbReference type="Proteomes" id="UP000298653">
    <property type="component" value="Chromosome"/>
</dbReference>
<evidence type="ECO:0000313" key="7">
    <source>
        <dbReference type="EMBL" id="QCP35464.1"/>
    </source>
</evidence>
<dbReference type="RefSeq" id="WP_137328844.1">
    <property type="nucleotide sequence ID" value="NZ_CP040058.1"/>
</dbReference>
<keyword evidence="1" id="KW-0678">Repressor</keyword>
<keyword evidence="5" id="KW-0175">Coiled coil</keyword>
<organism evidence="7 8">
    <name type="scientific">Anaerostipes rhamnosivorans</name>
    <dbReference type="NCBI Taxonomy" id="1229621"/>
    <lineage>
        <taxon>Bacteria</taxon>
        <taxon>Bacillati</taxon>
        <taxon>Bacillota</taxon>
        <taxon>Clostridia</taxon>
        <taxon>Lachnospirales</taxon>
        <taxon>Lachnospiraceae</taxon>
        <taxon>Anaerostipes</taxon>
    </lineage>
</organism>
<dbReference type="Gene3D" id="1.10.1660.10">
    <property type="match status" value="1"/>
</dbReference>
<dbReference type="EMBL" id="CP040058">
    <property type="protein sequence ID" value="QCP35464.1"/>
    <property type="molecule type" value="Genomic_DNA"/>
</dbReference>
<gene>
    <name evidence="7" type="ORF">AR1Y2_2010</name>
</gene>
<dbReference type="SMART" id="SM00422">
    <property type="entry name" value="HTH_MERR"/>
    <property type="match status" value="1"/>
</dbReference>
<evidence type="ECO:0000256" key="3">
    <source>
        <dbReference type="ARBA" id="ARBA00023125"/>
    </source>
</evidence>
<protein>
    <submittedName>
        <fullName evidence="7">Transcriptional regulator, MerR family</fullName>
    </submittedName>
</protein>
<keyword evidence="2" id="KW-0805">Transcription regulation</keyword>
<evidence type="ECO:0000256" key="5">
    <source>
        <dbReference type="SAM" id="Coils"/>
    </source>
</evidence>
<dbReference type="InterPro" id="IPR000551">
    <property type="entry name" value="MerR-type_HTH_dom"/>
</dbReference>
<dbReference type="SUPFAM" id="SSF55136">
    <property type="entry name" value="Probable bacterial effector-binding domain"/>
    <property type="match status" value="1"/>
</dbReference>
<dbReference type="GO" id="GO:0003700">
    <property type="term" value="F:DNA-binding transcription factor activity"/>
    <property type="evidence" value="ECO:0007669"/>
    <property type="project" value="InterPro"/>
</dbReference>
<dbReference type="InterPro" id="IPR009061">
    <property type="entry name" value="DNA-bd_dom_put_sf"/>
</dbReference>
<evidence type="ECO:0000313" key="8">
    <source>
        <dbReference type="Proteomes" id="UP000298653"/>
    </source>
</evidence>
<name>A0A4P8IHV2_9FIRM</name>
<evidence type="ECO:0000256" key="1">
    <source>
        <dbReference type="ARBA" id="ARBA00022491"/>
    </source>
</evidence>
<dbReference type="PANTHER" id="PTHR30204">
    <property type="entry name" value="REDOX-CYCLING DRUG-SENSING TRANSCRIPTIONAL ACTIVATOR SOXR"/>
    <property type="match status" value="1"/>
</dbReference>
<dbReference type="OrthoDB" id="9773308at2"/>
<keyword evidence="3" id="KW-0238">DNA-binding</keyword>
<dbReference type="Gene3D" id="3.20.80.10">
    <property type="entry name" value="Regulatory factor, effector binding domain"/>
    <property type="match status" value="1"/>
</dbReference>
<dbReference type="AlphaFoldDB" id="A0A4P8IHV2"/>
<feature type="coiled-coil region" evidence="5">
    <location>
        <begin position="90"/>
        <end position="117"/>
    </location>
</feature>
<dbReference type="Pfam" id="PF13411">
    <property type="entry name" value="MerR_1"/>
    <property type="match status" value="1"/>
</dbReference>
<dbReference type="InterPro" id="IPR011256">
    <property type="entry name" value="Reg_factor_effector_dom_sf"/>
</dbReference>
<feature type="domain" description="HTH merR-type" evidence="6">
    <location>
        <begin position="7"/>
        <end position="76"/>
    </location>
</feature>
<evidence type="ECO:0000256" key="4">
    <source>
        <dbReference type="ARBA" id="ARBA00023163"/>
    </source>
</evidence>
<dbReference type="InterPro" id="IPR047057">
    <property type="entry name" value="MerR_fam"/>
</dbReference>
<dbReference type="Pfam" id="PF06445">
    <property type="entry name" value="GyrI-like"/>
    <property type="match status" value="1"/>
</dbReference>
<accession>A0A4P8IHV2</accession>
<dbReference type="GO" id="GO:0003677">
    <property type="term" value="F:DNA binding"/>
    <property type="evidence" value="ECO:0007669"/>
    <property type="project" value="UniProtKB-KW"/>
</dbReference>
<dbReference type="SUPFAM" id="SSF46955">
    <property type="entry name" value="Putative DNA-binding domain"/>
    <property type="match status" value="1"/>
</dbReference>
<evidence type="ECO:0000259" key="6">
    <source>
        <dbReference type="PROSITE" id="PS50937"/>
    </source>
</evidence>
<dbReference type="InterPro" id="IPR029442">
    <property type="entry name" value="GyrI-like"/>
</dbReference>
<keyword evidence="4" id="KW-0804">Transcription</keyword>
<dbReference type="PROSITE" id="PS50937">
    <property type="entry name" value="HTH_MERR_2"/>
    <property type="match status" value="1"/>
</dbReference>
<dbReference type="PANTHER" id="PTHR30204:SF69">
    <property type="entry name" value="MERR-FAMILY TRANSCRIPTIONAL REGULATOR"/>
    <property type="match status" value="1"/>
</dbReference>